<dbReference type="EMBL" id="JANPWB010000012">
    <property type="protein sequence ID" value="KAJ1114207.1"/>
    <property type="molecule type" value="Genomic_DNA"/>
</dbReference>
<proteinExistence type="predicted"/>
<evidence type="ECO:0000256" key="1">
    <source>
        <dbReference type="SAM" id="MobiDB-lite"/>
    </source>
</evidence>
<protein>
    <submittedName>
        <fullName evidence="2">Uncharacterized protein</fullName>
    </submittedName>
</protein>
<organism evidence="2 3">
    <name type="scientific">Pleurodeles waltl</name>
    <name type="common">Iberian ribbed newt</name>
    <dbReference type="NCBI Taxonomy" id="8319"/>
    <lineage>
        <taxon>Eukaryota</taxon>
        <taxon>Metazoa</taxon>
        <taxon>Chordata</taxon>
        <taxon>Craniata</taxon>
        <taxon>Vertebrata</taxon>
        <taxon>Euteleostomi</taxon>
        <taxon>Amphibia</taxon>
        <taxon>Batrachia</taxon>
        <taxon>Caudata</taxon>
        <taxon>Salamandroidea</taxon>
        <taxon>Salamandridae</taxon>
        <taxon>Pleurodelinae</taxon>
        <taxon>Pleurodeles</taxon>
    </lineage>
</organism>
<gene>
    <name evidence="2" type="ORF">NDU88_002446</name>
</gene>
<evidence type="ECO:0000313" key="2">
    <source>
        <dbReference type="EMBL" id="KAJ1114207.1"/>
    </source>
</evidence>
<evidence type="ECO:0000313" key="3">
    <source>
        <dbReference type="Proteomes" id="UP001066276"/>
    </source>
</evidence>
<name>A0AAV7NDR2_PLEWA</name>
<dbReference type="Proteomes" id="UP001066276">
    <property type="component" value="Chromosome 8"/>
</dbReference>
<keyword evidence="3" id="KW-1185">Reference proteome</keyword>
<reference evidence="2" key="1">
    <citation type="journal article" date="2022" name="bioRxiv">
        <title>Sequencing and chromosome-scale assembly of the giantPleurodeles waltlgenome.</title>
        <authorList>
            <person name="Brown T."/>
            <person name="Elewa A."/>
            <person name="Iarovenko S."/>
            <person name="Subramanian E."/>
            <person name="Araus A.J."/>
            <person name="Petzold A."/>
            <person name="Susuki M."/>
            <person name="Suzuki K.-i.T."/>
            <person name="Hayashi T."/>
            <person name="Toyoda A."/>
            <person name="Oliveira C."/>
            <person name="Osipova E."/>
            <person name="Leigh N.D."/>
            <person name="Simon A."/>
            <person name="Yun M.H."/>
        </authorList>
    </citation>
    <scope>NUCLEOTIDE SEQUENCE</scope>
    <source>
        <strain evidence="2">20211129_DDA</strain>
        <tissue evidence="2">Liver</tissue>
    </source>
</reference>
<feature type="region of interest" description="Disordered" evidence="1">
    <location>
        <begin position="56"/>
        <end position="91"/>
    </location>
</feature>
<accession>A0AAV7NDR2</accession>
<dbReference type="AlphaFoldDB" id="A0AAV7NDR2"/>
<sequence>MLLSLPKGRALQPRVYRLLPDSVVSDRDATPITVLVTRLVTRGEVYVKGKKSLRDLDLYPQNPPRETGGYQDCQSRPTPQARGVELCFKPP</sequence>
<comment type="caution">
    <text evidence="2">The sequence shown here is derived from an EMBL/GenBank/DDBJ whole genome shotgun (WGS) entry which is preliminary data.</text>
</comment>